<accession>A0A2M8DNE0</accession>
<dbReference type="InterPro" id="IPR011335">
    <property type="entry name" value="Restrct_endonuc-II-like"/>
</dbReference>
<reference evidence="3" key="1">
    <citation type="submission" date="2017-09" db="EMBL/GenBank/DDBJ databases">
        <title>Depth-based differentiation of microbial function through sediment-hosted aquifers and enrichment of novel symbionts in the deep terrestrial subsurface.</title>
        <authorList>
            <person name="Probst A.J."/>
            <person name="Ladd B."/>
            <person name="Jarett J.K."/>
            <person name="Geller-Mcgrath D.E."/>
            <person name="Sieber C.M.K."/>
            <person name="Emerson J.B."/>
            <person name="Anantharaman K."/>
            <person name="Thomas B.C."/>
            <person name="Malmstrom R."/>
            <person name="Stieglmeier M."/>
            <person name="Klingl A."/>
            <person name="Woyke T."/>
            <person name="Ryan C.M."/>
            <person name="Banfield J.F."/>
        </authorList>
    </citation>
    <scope>NUCLEOTIDE SEQUENCE [LARGE SCALE GENOMIC DNA]</scope>
</reference>
<gene>
    <name evidence="2" type="ORF">CO077_00680</name>
</gene>
<dbReference type="SUPFAM" id="SSF52980">
    <property type="entry name" value="Restriction endonuclease-like"/>
    <property type="match status" value="1"/>
</dbReference>
<dbReference type="Proteomes" id="UP000228875">
    <property type="component" value="Unassembled WGS sequence"/>
</dbReference>
<dbReference type="AlphaFoldDB" id="A0A2M8DNE0"/>
<evidence type="ECO:0000259" key="1">
    <source>
        <dbReference type="Pfam" id="PF18741"/>
    </source>
</evidence>
<dbReference type="InterPro" id="IPR049468">
    <property type="entry name" value="Restrct_endonuc-II-like_dom"/>
</dbReference>
<dbReference type="Pfam" id="PF18741">
    <property type="entry name" value="MTES_1575"/>
    <property type="match status" value="1"/>
</dbReference>
<dbReference type="EMBL" id="PFTB01000015">
    <property type="protein sequence ID" value="PJB99645.1"/>
    <property type="molecule type" value="Genomic_DNA"/>
</dbReference>
<protein>
    <recommendedName>
        <fullName evidence="1">Restriction endonuclease type II-like domain-containing protein</fullName>
    </recommendedName>
</protein>
<name>A0A2M8DNE0_9BACT</name>
<comment type="caution">
    <text evidence="2">The sequence shown here is derived from an EMBL/GenBank/DDBJ whole genome shotgun (WGS) entry which is preliminary data.</text>
</comment>
<evidence type="ECO:0000313" key="3">
    <source>
        <dbReference type="Proteomes" id="UP000228875"/>
    </source>
</evidence>
<evidence type="ECO:0000313" key="2">
    <source>
        <dbReference type="EMBL" id="PJB99645.1"/>
    </source>
</evidence>
<feature type="domain" description="Restriction endonuclease type II-like" evidence="1">
    <location>
        <begin position="148"/>
        <end position="240"/>
    </location>
</feature>
<sequence>MIKNHTKKDKEDKIVLVGVIKDRRDLNILLKENWYRIPLSQAPKRQFNYLAFYQPLFFSHRGKCIRYYARVLNYRIIKRGDLLPDEPSHPRARDYYLQVQVGKIKKLPQPIRNIIPRRISFGFTTLSHLLKSKDILQLYNVTPTEPIVEDGLKKAGIRAIPQYYVKGEEKRYFLDFAIFCQKGMIAIECDNKKVHSIPSQKKKDKIKNNFLRKYGWTVIRLPEDDIVSNLPGCIKRIKKAVRKLGGLAK</sequence>
<organism evidence="2 3">
    <name type="scientific">Candidatus Nealsonbacteria bacterium CG_4_9_14_0_8_um_filter_35_12</name>
    <dbReference type="NCBI Taxonomy" id="1974692"/>
    <lineage>
        <taxon>Bacteria</taxon>
        <taxon>Candidatus Nealsoniibacteriota</taxon>
    </lineage>
</organism>
<proteinExistence type="predicted"/>
<dbReference type="Gene3D" id="3.40.960.10">
    <property type="entry name" value="VSR Endonuclease"/>
    <property type="match status" value="1"/>
</dbReference>